<name>A0AAD2GDR6_9STRA</name>
<comment type="caution">
    <text evidence="2">The sequence shown here is derived from an EMBL/GenBank/DDBJ whole genome shotgun (WGS) entry which is preliminary data.</text>
</comment>
<keyword evidence="1" id="KW-0472">Membrane</keyword>
<evidence type="ECO:0000256" key="1">
    <source>
        <dbReference type="SAM" id="Phobius"/>
    </source>
</evidence>
<reference evidence="2" key="1">
    <citation type="submission" date="2023-08" db="EMBL/GenBank/DDBJ databases">
        <authorList>
            <person name="Audoor S."/>
            <person name="Bilcke G."/>
        </authorList>
    </citation>
    <scope>NUCLEOTIDE SEQUENCE</scope>
</reference>
<feature type="transmembrane region" description="Helical" evidence="1">
    <location>
        <begin position="41"/>
        <end position="62"/>
    </location>
</feature>
<evidence type="ECO:0000313" key="3">
    <source>
        <dbReference type="Proteomes" id="UP001295423"/>
    </source>
</evidence>
<protein>
    <submittedName>
        <fullName evidence="2">Uncharacterized protein</fullName>
    </submittedName>
</protein>
<organism evidence="2 3">
    <name type="scientific">Cylindrotheca closterium</name>
    <dbReference type="NCBI Taxonomy" id="2856"/>
    <lineage>
        <taxon>Eukaryota</taxon>
        <taxon>Sar</taxon>
        <taxon>Stramenopiles</taxon>
        <taxon>Ochrophyta</taxon>
        <taxon>Bacillariophyta</taxon>
        <taxon>Bacillariophyceae</taxon>
        <taxon>Bacillariophycidae</taxon>
        <taxon>Bacillariales</taxon>
        <taxon>Bacillariaceae</taxon>
        <taxon>Cylindrotheca</taxon>
    </lineage>
</organism>
<sequence>MFLILNRLHSHSLEASLVPAPIPPLISYKESQSIAIKFLDAISFGAIGIALLVIAVAILRVIRAIDRELIVSMGVFFIVSESPLSMADLRKKMTPSAIFSSEQVLVIQAAFIALKLKEKKAASVKGSTRRPDMSNGAAIAELCDLCANTSPLKDTTTNDPSKNESF</sequence>
<keyword evidence="1" id="KW-1133">Transmembrane helix</keyword>
<gene>
    <name evidence="2" type="ORF">CYCCA115_LOCUS24478</name>
</gene>
<keyword evidence="3" id="KW-1185">Reference proteome</keyword>
<accession>A0AAD2GDR6</accession>
<proteinExistence type="predicted"/>
<evidence type="ECO:0000313" key="2">
    <source>
        <dbReference type="EMBL" id="CAJ1970462.1"/>
    </source>
</evidence>
<dbReference type="EMBL" id="CAKOGP040002524">
    <property type="protein sequence ID" value="CAJ1970462.1"/>
    <property type="molecule type" value="Genomic_DNA"/>
</dbReference>
<dbReference type="Proteomes" id="UP001295423">
    <property type="component" value="Unassembled WGS sequence"/>
</dbReference>
<dbReference type="AlphaFoldDB" id="A0AAD2GDR6"/>
<keyword evidence="1" id="KW-0812">Transmembrane</keyword>